<proteinExistence type="predicted"/>
<protein>
    <submittedName>
        <fullName evidence="1">Uncharacterized protein</fullName>
    </submittedName>
</protein>
<keyword evidence="2" id="KW-1185">Reference proteome</keyword>
<dbReference type="RefSeq" id="WP_337679591.1">
    <property type="nucleotide sequence ID" value="NZ_JBBFKB010000108.1"/>
</dbReference>
<reference evidence="1 2" key="1">
    <citation type="submission" date="2024-03" db="EMBL/GenBank/DDBJ databases">
        <authorList>
            <person name="Plomp N."/>
            <person name="Harmsen H.J."/>
        </authorList>
    </citation>
    <scope>NUCLEOTIDE SEQUENCE [LARGE SCALE GENOMIC DNA]</scope>
    <source>
        <strain evidence="1 2">HTF-76H</strain>
    </source>
</reference>
<comment type="caution">
    <text evidence="1">The sequence shown here is derived from an EMBL/GenBank/DDBJ whole genome shotgun (WGS) entry which is preliminary data.</text>
</comment>
<gene>
    <name evidence="1" type="ORF">WF787_09345</name>
</gene>
<dbReference type="EMBL" id="JBBFKC010000008">
    <property type="protein sequence ID" value="MEJ3691419.1"/>
    <property type="molecule type" value="Genomic_DNA"/>
</dbReference>
<organism evidence="1 2">
    <name type="scientific">Faecalibacterium taiwanense</name>
    <dbReference type="NCBI Taxonomy" id="3030638"/>
    <lineage>
        <taxon>Bacteria</taxon>
        <taxon>Bacillati</taxon>
        <taxon>Bacillota</taxon>
        <taxon>Clostridia</taxon>
        <taxon>Eubacteriales</taxon>
        <taxon>Oscillospiraceae</taxon>
        <taxon>Faecalibacterium</taxon>
    </lineage>
</organism>
<evidence type="ECO:0000313" key="1">
    <source>
        <dbReference type="EMBL" id="MEJ3691419.1"/>
    </source>
</evidence>
<evidence type="ECO:0000313" key="2">
    <source>
        <dbReference type="Proteomes" id="UP001379600"/>
    </source>
</evidence>
<dbReference type="AlphaFoldDB" id="A0AB35Y342"/>
<dbReference type="Proteomes" id="UP001379600">
    <property type="component" value="Unassembled WGS sequence"/>
</dbReference>
<sequence>MLRNMRTRCDPDQAIYEWRNANPESFLEKMHDSESQIIQYAKWKQVVIEILIRLPSADEGCGQWVTNSRDIVHKILVSHNVAMRDGITMNDAIKIKTRDKKHPDFRKIPIRCYFEIKSKAEYVQASELSFRCHSFSPK</sequence>
<name>A0AB35Y342_9FIRM</name>
<accession>A0AB35Y342</accession>